<dbReference type="PRINTS" id="PR00355">
    <property type="entry name" value="ADRENODOXIN"/>
</dbReference>
<dbReference type="PANTHER" id="PTHR23426">
    <property type="entry name" value="FERREDOXIN/ADRENODOXIN"/>
    <property type="match status" value="1"/>
</dbReference>
<protein>
    <submittedName>
        <fullName evidence="8">2Fe-2S ferredoxin</fullName>
    </submittedName>
</protein>
<evidence type="ECO:0000256" key="3">
    <source>
        <dbReference type="ARBA" id="ARBA00022723"/>
    </source>
</evidence>
<dbReference type="Pfam" id="PF00111">
    <property type="entry name" value="Fer2"/>
    <property type="match status" value="1"/>
</dbReference>
<dbReference type="InterPro" id="IPR001041">
    <property type="entry name" value="2Fe-2S_ferredoxin-type"/>
</dbReference>
<dbReference type="GO" id="GO:0005829">
    <property type="term" value="C:cytosol"/>
    <property type="evidence" value="ECO:0007669"/>
    <property type="project" value="TreeGrafter"/>
</dbReference>
<organism evidence="8 9">
    <name type="scientific">Sphaerisporangium krabiense</name>
    <dbReference type="NCBI Taxonomy" id="763782"/>
    <lineage>
        <taxon>Bacteria</taxon>
        <taxon>Bacillati</taxon>
        <taxon>Actinomycetota</taxon>
        <taxon>Actinomycetes</taxon>
        <taxon>Streptosporangiales</taxon>
        <taxon>Streptosporangiaceae</taxon>
        <taxon>Sphaerisporangium</taxon>
    </lineage>
</organism>
<accession>A0A7W8ZBT4</accession>
<keyword evidence="5" id="KW-0411">Iron-sulfur</keyword>
<keyword evidence="3" id="KW-0479">Metal-binding</keyword>
<dbReference type="GO" id="GO:0051537">
    <property type="term" value="F:2 iron, 2 sulfur cluster binding"/>
    <property type="evidence" value="ECO:0007669"/>
    <property type="project" value="UniProtKB-KW"/>
</dbReference>
<name>A0A7W8ZBT4_9ACTN</name>
<keyword evidence="9" id="KW-1185">Reference proteome</keyword>
<dbReference type="InterPro" id="IPR036010">
    <property type="entry name" value="2Fe-2S_ferredoxin-like_sf"/>
</dbReference>
<evidence type="ECO:0000256" key="6">
    <source>
        <dbReference type="ARBA" id="ARBA00034078"/>
    </source>
</evidence>
<evidence type="ECO:0000256" key="2">
    <source>
        <dbReference type="ARBA" id="ARBA00022714"/>
    </source>
</evidence>
<dbReference type="GO" id="GO:0140647">
    <property type="term" value="P:P450-containing electron transport chain"/>
    <property type="evidence" value="ECO:0007669"/>
    <property type="project" value="InterPro"/>
</dbReference>
<dbReference type="GO" id="GO:0046872">
    <property type="term" value="F:metal ion binding"/>
    <property type="evidence" value="ECO:0007669"/>
    <property type="project" value="UniProtKB-KW"/>
</dbReference>
<sequence length="107" mass="11385">MAEVTLISHSGTRTTLEVPPGTSVMRAAIANGVRGIYAECGGDTMCATCHVYVDPEFAGLFPPVNEDEDEMLEATACDRLPSSRLSCRLTIPDGCGAVVVRLPESQR</sequence>
<dbReference type="PROSITE" id="PS51085">
    <property type="entry name" value="2FE2S_FER_2"/>
    <property type="match status" value="1"/>
</dbReference>
<keyword evidence="4" id="KW-0408">Iron</keyword>
<evidence type="ECO:0000256" key="1">
    <source>
        <dbReference type="ARBA" id="ARBA00010914"/>
    </source>
</evidence>
<evidence type="ECO:0000313" key="9">
    <source>
        <dbReference type="Proteomes" id="UP000588112"/>
    </source>
</evidence>
<comment type="cofactor">
    <cofactor evidence="6">
        <name>[2Fe-2S] cluster</name>
        <dbReference type="ChEBI" id="CHEBI:190135"/>
    </cofactor>
</comment>
<dbReference type="InterPro" id="IPR012675">
    <property type="entry name" value="Beta-grasp_dom_sf"/>
</dbReference>
<dbReference type="SUPFAM" id="SSF54292">
    <property type="entry name" value="2Fe-2S ferredoxin-like"/>
    <property type="match status" value="1"/>
</dbReference>
<dbReference type="Gene3D" id="3.10.20.30">
    <property type="match status" value="1"/>
</dbReference>
<dbReference type="PANTHER" id="PTHR23426:SF65">
    <property type="entry name" value="FERREDOXIN-2, MITOCHONDRIAL"/>
    <property type="match status" value="1"/>
</dbReference>
<dbReference type="CDD" id="cd00207">
    <property type="entry name" value="fer2"/>
    <property type="match status" value="1"/>
</dbReference>
<evidence type="ECO:0000259" key="7">
    <source>
        <dbReference type="PROSITE" id="PS51085"/>
    </source>
</evidence>
<dbReference type="Proteomes" id="UP000588112">
    <property type="component" value="Unassembled WGS sequence"/>
</dbReference>
<comment type="similarity">
    <text evidence="1">Belongs to the adrenodoxin/putidaredoxin family.</text>
</comment>
<comment type="caution">
    <text evidence="8">The sequence shown here is derived from an EMBL/GenBank/DDBJ whole genome shotgun (WGS) entry which is preliminary data.</text>
</comment>
<proteinExistence type="inferred from homology"/>
<feature type="domain" description="2Fe-2S ferredoxin-type" evidence="7">
    <location>
        <begin position="2"/>
        <end position="106"/>
    </location>
</feature>
<dbReference type="InterPro" id="IPR001055">
    <property type="entry name" value="Adrenodoxin-like"/>
</dbReference>
<evidence type="ECO:0000256" key="5">
    <source>
        <dbReference type="ARBA" id="ARBA00023014"/>
    </source>
</evidence>
<gene>
    <name evidence="8" type="ORF">BJ981_006799</name>
</gene>
<dbReference type="EMBL" id="JACHBR010000002">
    <property type="protein sequence ID" value="MBB5631035.1"/>
    <property type="molecule type" value="Genomic_DNA"/>
</dbReference>
<dbReference type="AlphaFoldDB" id="A0A7W8ZBT4"/>
<keyword evidence="2" id="KW-0001">2Fe-2S</keyword>
<dbReference type="RefSeq" id="WP_184617390.1">
    <property type="nucleotide sequence ID" value="NZ_BOOS01000061.1"/>
</dbReference>
<evidence type="ECO:0000256" key="4">
    <source>
        <dbReference type="ARBA" id="ARBA00023004"/>
    </source>
</evidence>
<reference evidence="8 9" key="1">
    <citation type="submission" date="2020-08" db="EMBL/GenBank/DDBJ databases">
        <title>Sequencing the genomes of 1000 actinobacteria strains.</title>
        <authorList>
            <person name="Klenk H.-P."/>
        </authorList>
    </citation>
    <scope>NUCLEOTIDE SEQUENCE [LARGE SCALE GENOMIC DNA]</scope>
    <source>
        <strain evidence="8 9">DSM 45790</strain>
    </source>
</reference>
<dbReference type="GO" id="GO:0009055">
    <property type="term" value="F:electron transfer activity"/>
    <property type="evidence" value="ECO:0007669"/>
    <property type="project" value="TreeGrafter"/>
</dbReference>
<evidence type="ECO:0000313" key="8">
    <source>
        <dbReference type="EMBL" id="MBB5631035.1"/>
    </source>
</evidence>